<dbReference type="PANTHER" id="PTHR46796:SF6">
    <property type="entry name" value="ARAC SUBFAMILY"/>
    <property type="match status" value="1"/>
</dbReference>
<dbReference type="EMBL" id="SRID01000405">
    <property type="protein sequence ID" value="TGA92144.1"/>
    <property type="molecule type" value="Genomic_DNA"/>
</dbReference>
<keyword evidence="2" id="KW-0238">DNA-binding</keyword>
<dbReference type="PROSITE" id="PS00041">
    <property type="entry name" value="HTH_ARAC_FAMILY_1"/>
    <property type="match status" value="1"/>
</dbReference>
<evidence type="ECO:0000313" key="7">
    <source>
        <dbReference type="Proteomes" id="UP000297948"/>
    </source>
</evidence>
<gene>
    <name evidence="6" type="ORF">E4099_27885</name>
</gene>
<evidence type="ECO:0000256" key="2">
    <source>
        <dbReference type="ARBA" id="ARBA00023125"/>
    </source>
</evidence>
<accession>A0A4Z0G9Z2</accession>
<proteinExistence type="predicted"/>
<reference evidence="6 7" key="1">
    <citation type="submission" date="2019-03" db="EMBL/GenBank/DDBJ databases">
        <authorList>
            <person name="Gonzalez-Pimentel J.L."/>
        </authorList>
    </citation>
    <scope>NUCLEOTIDE SEQUENCE [LARGE SCALE GENOMIC DNA]</scope>
    <source>
        <strain evidence="6 7">JCM 31289</strain>
    </source>
</reference>
<dbReference type="AlphaFoldDB" id="A0A4Z0G9Z2"/>
<dbReference type="Proteomes" id="UP000297948">
    <property type="component" value="Unassembled WGS sequence"/>
</dbReference>
<dbReference type="PROSITE" id="PS01124">
    <property type="entry name" value="HTH_ARAC_FAMILY_2"/>
    <property type="match status" value="1"/>
</dbReference>
<dbReference type="InterPro" id="IPR009057">
    <property type="entry name" value="Homeodomain-like_sf"/>
</dbReference>
<evidence type="ECO:0000256" key="4">
    <source>
        <dbReference type="SAM" id="MobiDB-lite"/>
    </source>
</evidence>
<dbReference type="GO" id="GO:0043565">
    <property type="term" value="F:sequence-specific DNA binding"/>
    <property type="evidence" value="ECO:0007669"/>
    <property type="project" value="InterPro"/>
</dbReference>
<dbReference type="Pfam" id="PF14525">
    <property type="entry name" value="AraC_binding_2"/>
    <property type="match status" value="1"/>
</dbReference>
<dbReference type="RefSeq" id="WP_135341900.1">
    <property type="nucleotide sequence ID" value="NZ_JBHLTX010000005.1"/>
</dbReference>
<evidence type="ECO:0000259" key="5">
    <source>
        <dbReference type="PROSITE" id="PS01124"/>
    </source>
</evidence>
<dbReference type="InterPro" id="IPR018062">
    <property type="entry name" value="HTH_AraC-typ_CS"/>
</dbReference>
<keyword evidence="1" id="KW-0805">Transcription regulation</keyword>
<dbReference type="InterPro" id="IPR018060">
    <property type="entry name" value="HTH_AraC"/>
</dbReference>
<dbReference type="SMART" id="SM00342">
    <property type="entry name" value="HTH_ARAC"/>
    <property type="match status" value="1"/>
</dbReference>
<dbReference type="PANTHER" id="PTHR46796">
    <property type="entry name" value="HTH-TYPE TRANSCRIPTIONAL ACTIVATOR RHAS-RELATED"/>
    <property type="match status" value="1"/>
</dbReference>
<keyword evidence="3" id="KW-0804">Transcription</keyword>
<dbReference type="InterPro" id="IPR050204">
    <property type="entry name" value="AraC_XylS_family_regulators"/>
</dbReference>
<dbReference type="SUPFAM" id="SSF46689">
    <property type="entry name" value="Homeodomain-like"/>
    <property type="match status" value="1"/>
</dbReference>
<dbReference type="Gene3D" id="1.10.10.60">
    <property type="entry name" value="Homeodomain-like"/>
    <property type="match status" value="1"/>
</dbReference>
<evidence type="ECO:0000313" key="6">
    <source>
        <dbReference type="EMBL" id="TGA92144.1"/>
    </source>
</evidence>
<dbReference type="Pfam" id="PF12833">
    <property type="entry name" value="HTH_18"/>
    <property type="match status" value="1"/>
</dbReference>
<dbReference type="InterPro" id="IPR035418">
    <property type="entry name" value="AraC-bd_2"/>
</dbReference>
<evidence type="ECO:0000256" key="3">
    <source>
        <dbReference type="ARBA" id="ARBA00023163"/>
    </source>
</evidence>
<sequence length="344" mass="37518">MWQGGSTASVPAANSFDWFADMVSSALMPTAFSPRDATGFYAEGSVLDLTTVQVSKFAYFPLLSRRTPALIRRGDPEQYQLGLVTKGSAWFAQHGHESELHVGDMVLWDTSRPYESGSGTDGQNVEVFVLQIPKAHMLLPSQQVDRLLAQRLPAEAGMGAILAQFLFALADKGPDCRPQDLGGLGNMALEIATSCLTQQFGAPREVPARVRAHALLRRIDAFIEHNLGDPDLTPRVIADRHHISLRSLYVLFQDQHEGVAASIRRRRLEHCRADLASPDLRRQSIHTIAARWGFTGATAFSRAFRAAYDITPNDYRAGALKSADAHQAGKATPPRPAAGPSPKG</sequence>
<dbReference type="GO" id="GO:0003700">
    <property type="term" value="F:DNA-binding transcription factor activity"/>
    <property type="evidence" value="ECO:0007669"/>
    <property type="project" value="InterPro"/>
</dbReference>
<protein>
    <submittedName>
        <fullName evidence="6">Helix-turn-helix domain-containing protein</fullName>
    </submittedName>
</protein>
<name>A0A4Z0G9Z2_9ACTN</name>
<evidence type="ECO:0000256" key="1">
    <source>
        <dbReference type="ARBA" id="ARBA00023015"/>
    </source>
</evidence>
<dbReference type="OrthoDB" id="9799345at2"/>
<feature type="domain" description="HTH araC/xylS-type" evidence="5">
    <location>
        <begin position="217"/>
        <end position="318"/>
    </location>
</feature>
<feature type="compositionally biased region" description="Pro residues" evidence="4">
    <location>
        <begin position="333"/>
        <end position="344"/>
    </location>
</feature>
<comment type="caution">
    <text evidence="6">The sequence shown here is derived from an EMBL/GenBank/DDBJ whole genome shotgun (WGS) entry which is preliminary data.</text>
</comment>
<feature type="region of interest" description="Disordered" evidence="4">
    <location>
        <begin position="321"/>
        <end position="344"/>
    </location>
</feature>
<organism evidence="6 7">
    <name type="scientific">Streptomyces palmae</name>
    <dbReference type="NCBI Taxonomy" id="1701085"/>
    <lineage>
        <taxon>Bacteria</taxon>
        <taxon>Bacillati</taxon>
        <taxon>Actinomycetota</taxon>
        <taxon>Actinomycetes</taxon>
        <taxon>Kitasatosporales</taxon>
        <taxon>Streptomycetaceae</taxon>
        <taxon>Streptomyces</taxon>
    </lineage>
</organism>
<keyword evidence="7" id="KW-1185">Reference proteome</keyword>